<protein>
    <submittedName>
        <fullName evidence="2">Uncharacterized protein</fullName>
    </submittedName>
</protein>
<evidence type="ECO:0000256" key="1">
    <source>
        <dbReference type="SAM" id="Coils"/>
    </source>
</evidence>
<gene>
    <name evidence="2" type="ORF">METZ01_LOCUS388588</name>
</gene>
<name>A0A382UN82_9ZZZZ</name>
<dbReference type="EMBL" id="UINC01145540">
    <property type="protein sequence ID" value="SVD35734.1"/>
    <property type="molecule type" value="Genomic_DNA"/>
</dbReference>
<sequence>MDAHQKSIESQLHTRCDILESQVEALKKQNLTLRIKEHIAKGLPPLKSNELIDDLPFKVKTDEWKEIQGVGKFPKNYKPDFLGFD</sequence>
<organism evidence="2">
    <name type="scientific">marine metagenome</name>
    <dbReference type="NCBI Taxonomy" id="408172"/>
    <lineage>
        <taxon>unclassified sequences</taxon>
        <taxon>metagenomes</taxon>
        <taxon>ecological metagenomes</taxon>
    </lineage>
</organism>
<feature type="coiled-coil region" evidence="1">
    <location>
        <begin position="9"/>
        <end position="36"/>
    </location>
</feature>
<keyword evidence="1" id="KW-0175">Coiled coil</keyword>
<reference evidence="2" key="1">
    <citation type="submission" date="2018-05" db="EMBL/GenBank/DDBJ databases">
        <authorList>
            <person name="Lanie J.A."/>
            <person name="Ng W.-L."/>
            <person name="Kazmierczak K.M."/>
            <person name="Andrzejewski T.M."/>
            <person name="Davidsen T.M."/>
            <person name="Wayne K.J."/>
            <person name="Tettelin H."/>
            <person name="Glass J.I."/>
            <person name="Rusch D."/>
            <person name="Podicherti R."/>
            <person name="Tsui H.-C.T."/>
            <person name="Winkler M.E."/>
        </authorList>
    </citation>
    <scope>NUCLEOTIDE SEQUENCE</scope>
</reference>
<evidence type="ECO:0000313" key="2">
    <source>
        <dbReference type="EMBL" id="SVD35734.1"/>
    </source>
</evidence>
<proteinExistence type="predicted"/>
<dbReference type="AlphaFoldDB" id="A0A382UN82"/>
<accession>A0A382UN82</accession>